<proteinExistence type="predicted"/>
<dbReference type="HOGENOM" id="CLU_3260401_0_0_1"/>
<dbReference type="EMBL" id="DS990644">
    <property type="protein sequence ID" value="EGC49768.1"/>
    <property type="molecule type" value="Genomic_DNA"/>
</dbReference>
<dbReference type="Proteomes" id="UP000008142">
    <property type="component" value="Unassembled WGS sequence"/>
</dbReference>
<feature type="transmembrane region" description="Helical" evidence="1">
    <location>
        <begin position="12"/>
        <end position="29"/>
    </location>
</feature>
<evidence type="ECO:0000313" key="2">
    <source>
        <dbReference type="EMBL" id="EGC49768.1"/>
    </source>
</evidence>
<gene>
    <name evidence="2" type="ORF">HCEG_08983</name>
</gene>
<organism evidence="3">
    <name type="scientific">Ajellomyces capsulatus (strain H88)</name>
    <name type="common">Darling's disease fungus</name>
    <name type="synonym">Histoplasma capsulatum</name>
    <dbReference type="NCBI Taxonomy" id="544711"/>
    <lineage>
        <taxon>Eukaryota</taxon>
        <taxon>Fungi</taxon>
        <taxon>Dikarya</taxon>
        <taxon>Ascomycota</taxon>
        <taxon>Pezizomycotina</taxon>
        <taxon>Eurotiomycetes</taxon>
        <taxon>Eurotiomycetidae</taxon>
        <taxon>Onygenales</taxon>
        <taxon>Ajellomycetaceae</taxon>
        <taxon>Histoplasma</taxon>
    </lineage>
</organism>
<keyword evidence="1" id="KW-0812">Transmembrane</keyword>
<dbReference type="OrthoDB" id="2117453at2759"/>
<protein>
    <submittedName>
        <fullName evidence="2">Uncharacterized protein</fullName>
    </submittedName>
</protein>
<evidence type="ECO:0000256" key="1">
    <source>
        <dbReference type="SAM" id="Phobius"/>
    </source>
</evidence>
<name>F0UV41_AJEC8</name>
<keyword evidence="1" id="KW-0472">Membrane</keyword>
<keyword evidence="1" id="KW-1133">Transmembrane helix</keyword>
<dbReference type="AlphaFoldDB" id="F0UV41"/>
<sequence>MALNMVKNKTLSYALRALQLIFGIIIMGTDGYDRTVESDPIA</sequence>
<reference evidence="3" key="1">
    <citation type="submission" date="2008-07" db="EMBL/GenBank/DDBJ databases">
        <title>Annotation of Ajellomyces capsulatus strain H88.</title>
        <authorList>
            <person name="Champion M."/>
            <person name="Cuomo C."/>
            <person name="Ma L.-J."/>
            <person name="Henn M.R."/>
            <person name="Sil A."/>
            <person name="Goldman B."/>
            <person name="Young S.K."/>
            <person name="Kodira C.D."/>
            <person name="Zeng Q."/>
            <person name="Koehrsen M."/>
            <person name="Alvarado L."/>
            <person name="Berlin A."/>
            <person name="Borenstein D."/>
            <person name="Chen Z."/>
            <person name="Engels R."/>
            <person name="Freedman E."/>
            <person name="Gellesch M."/>
            <person name="Goldberg J."/>
            <person name="Griggs A."/>
            <person name="Gujja S."/>
            <person name="Heiman D."/>
            <person name="Hepburn T."/>
            <person name="Howarth C."/>
            <person name="Jen D."/>
            <person name="Larson L."/>
            <person name="Lewis B."/>
            <person name="Mehta T."/>
            <person name="Park D."/>
            <person name="Pearson M."/>
            <person name="Roberts A."/>
            <person name="Saif S."/>
            <person name="Shea T."/>
            <person name="Shenoy N."/>
            <person name="Sisk P."/>
            <person name="Stolte C."/>
            <person name="Sykes S."/>
            <person name="Walk T."/>
            <person name="White J."/>
            <person name="Yandava C."/>
            <person name="Klein B."/>
            <person name="McEwen J.G."/>
            <person name="Puccia R."/>
            <person name="Goldman G.H."/>
            <person name="Felipe M.S."/>
            <person name="Nino-Vega G."/>
            <person name="San-Blas G."/>
            <person name="Taylor J."/>
            <person name="Mendoza L."/>
            <person name="Galagan J."/>
            <person name="Nusbaum C."/>
            <person name="Birren B."/>
        </authorList>
    </citation>
    <scope>NUCLEOTIDE SEQUENCE [LARGE SCALE GENOMIC DNA]</scope>
    <source>
        <strain evidence="3">H88</strain>
    </source>
</reference>
<accession>F0UV41</accession>
<evidence type="ECO:0000313" key="3">
    <source>
        <dbReference type="Proteomes" id="UP000008142"/>
    </source>
</evidence>